<dbReference type="RefSeq" id="WP_015810805.1">
    <property type="nucleotide sequence ID" value="NC_013037.1"/>
</dbReference>
<organism evidence="5 6">
    <name type="scientific">Dyadobacter fermentans (strain ATCC 700827 / DSM 18053 / CIP 107007 / KCTC 52180 / NS114)</name>
    <dbReference type="NCBI Taxonomy" id="471854"/>
    <lineage>
        <taxon>Bacteria</taxon>
        <taxon>Pseudomonadati</taxon>
        <taxon>Bacteroidota</taxon>
        <taxon>Cytophagia</taxon>
        <taxon>Cytophagales</taxon>
        <taxon>Spirosomataceae</taxon>
        <taxon>Dyadobacter</taxon>
    </lineage>
</organism>
<dbReference type="PANTHER" id="PTHR43280:SF2">
    <property type="entry name" value="HTH-TYPE TRANSCRIPTIONAL REGULATOR EXSA"/>
    <property type="match status" value="1"/>
</dbReference>
<protein>
    <submittedName>
        <fullName evidence="5">Transcriptional regulator, AraC family</fullName>
    </submittedName>
</protein>
<evidence type="ECO:0000256" key="1">
    <source>
        <dbReference type="ARBA" id="ARBA00023015"/>
    </source>
</evidence>
<dbReference type="SUPFAM" id="SSF46689">
    <property type="entry name" value="Homeodomain-like"/>
    <property type="match status" value="2"/>
</dbReference>
<evidence type="ECO:0000259" key="4">
    <source>
        <dbReference type="PROSITE" id="PS01124"/>
    </source>
</evidence>
<dbReference type="InterPro" id="IPR020449">
    <property type="entry name" value="Tscrpt_reg_AraC-type_HTH"/>
</dbReference>
<keyword evidence="2" id="KW-0238">DNA-binding</keyword>
<keyword evidence="3" id="KW-0804">Transcription</keyword>
<gene>
    <name evidence="5" type="ordered locus">Dfer_1303</name>
</gene>
<dbReference type="EMBL" id="CP001619">
    <property type="protein sequence ID" value="ACT92551.1"/>
    <property type="molecule type" value="Genomic_DNA"/>
</dbReference>
<dbReference type="SMART" id="SM00342">
    <property type="entry name" value="HTH_ARAC"/>
    <property type="match status" value="1"/>
</dbReference>
<keyword evidence="6" id="KW-1185">Reference proteome</keyword>
<dbReference type="Pfam" id="PF12833">
    <property type="entry name" value="HTH_18"/>
    <property type="match status" value="1"/>
</dbReference>
<dbReference type="GO" id="GO:0003700">
    <property type="term" value="F:DNA-binding transcription factor activity"/>
    <property type="evidence" value="ECO:0007669"/>
    <property type="project" value="InterPro"/>
</dbReference>
<dbReference type="STRING" id="471854.Dfer_1303"/>
<dbReference type="PANTHER" id="PTHR43280">
    <property type="entry name" value="ARAC-FAMILY TRANSCRIPTIONAL REGULATOR"/>
    <property type="match status" value="1"/>
</dbReference>
<dbReference type="Gene3D" id="1.10.10.60">
    <property type="entry name" value="Homeodomain-like"/>
    <property type="match status" value="2"/>
</dbReference>
<dbReference type="GO" id="GO:0043565">
    <property type="term" value="F:sequence-specific DNA binding"/>
    <property type="evidence" value="ECO:0007669"/>
    <property type="project" value="InterPro"/>
</dbReference>
<dbReference type="eggNOG" id="COG4977">
    <property type="taxonomic scope" value="Bacteria"/>
</dbReference>
<dbReference type="PRINTS" id="PR00032">
    <property type="entry name" value="HTHARAC"/>
</dbReference>
<proteinExistence type="predicted"/>
<dbReference type="Proteomes" id="UP000002011">
    <property type="component" value="Chromosome"/>
</dbReference>
<dbReference type="OrthoDB" id="4480133at2"/>
<reference evidence="5 6" key="1">
    <citation type="journal article" date="2009" name="Stand. Genomic Sci.">
        <title>Complete genome sequence of Dyadobacter fermentans type strain (NS114).</title>
        <authorList>
            <person name="Lang E."/>
            <person name="Lapidus A."/>
            <person name="Chertkov O."/>
            <person name="Brettin T."/>
            <person name="Detter J.C."/>
            <person name="Han C."/>
            <person name="Copeland A."/>
            <person name="Glavina Del Rio T."/>
            <person name="Nolan M."/>
            <person name="Chen F."/>
            <person name="Lucas S."/>
            <person name="Tice H."/>
            <person name="Cheng J.F."/>
            <person name="Land M."/>
            <person name="Hauser L."/>
            <person name="Chang Y.J."/>
            <person name="Jeffries C.D."/>
            <person name="Kopitz M."/>
            <person name="Bruce D."/>
            <person name="Goodwin L."/>
            <person name="Pitluck S."/>
            <person name="Ovchinnikova G."/>
            <person name="Pati A."/>
            <person name="Ivanova N."/>
            <person name="Mavrommatis K."/>
            <person name="Chen A."/>
            <person name="Palaniappan K."/>
            <person name="Chain P."/>
            <person name="Bristow J."/>
            <person name="Eisen J.A."/>
            <person name="Markowitz V."/>
            <person name="Hugenholtz P."/>
            <person name="Goker M."/>
            <person name="Rohde M."/>
            <person name="Kyrpides N.C."/>
            <person name="Klenk H.P."/>
        </authorList>
    </citation>
    <scope>NUCLEOTIDE SEQUENCE [LARGE SCALE GENOMIC DNA]</scope>
    <source>
        <strain evidence="6">ATCC 700827 / DSM 18053 / CIP 107007 / KCTC 52180 / NS114</strain>
    </source>
</reference>
<dbReference type="InterPro" id="IPR018060">
    <property type="entry name" value="HTH_AraC"/>
</dbReference>
<evidence type="ECO:0000256" key="3">
    <source>
        <dbReference type="ARBA" id="ARBA00023163"/>
    </source>
</evidence>
<name>C6W671_DYAFD</name>
<evidence type="ECO:0000313" key="5">
    <source>
        <dbReference type="EMBL" id="ACT92551.1"/>
    </source>
</evidence>
<dbReference type="InterPro" id="IPR018062">
    <property type="entry name" value="HTH_AraC-typ_CS"/>
</dbReference>
<sequence length="129" mass="15418">MINGDESPRYPPVRHDHRQIDDRKRASLLDVMETNYMYNLSLEEYARISNRSLATFKRQFKSLFYTTPGKWLMARRLDYALLMLRTTRKNINEITLECGFENSSHFSRVFKERFGTSPLNYRKSRRAAI</sequence>
<feature type="domain" description="HTH araC/xylS-type" evidence="4">
    <location>
        <begin position="26"/>
        <end position="124"/>
    </location>
</feature>
<dbReference type="HOGENOM" id="CLU_000445_81_14_10"/>
<dbReference type="KEGG" id="dfe:Dfer_1303"/>
<accession>C6W671</accession>
<keyword evidence="1" id="KW-0805">Transcription regulation</keyword>
<evidence type="ECO:0000256" key="2">
    <source>
        <dbReference type="ARBA" id="ARBA00023125"/>
    </source>
</evidence>
<evidence type="ECO:0000313" key="6">
    <source>
        <dbReference type="Proteomes" id="UP000002011"/>
    </source>
</evidence>
<dbReference type="AlphaFoldDB" id="C6W671"/>
<dbReference type="PROSITE" id="PS01124">
    <property type="entry name" value="HTH_ARAC_FAMILY_2"/>
    <property type="match status" value="1"/>
</dbReference>
<dbReference type="PROSITE" id="PS00041">
    <property type="entry name" value="HTH_ARAC_FAMILY_1"/>
    <property type="match status" value="1"/>
</dbReference>
<dbReference type="InterPro" id="IPR009057">
    <property type="entry name" value="Homeodomain-like_sf"/>
</dbReference>